<dbReference type="SUPFAM" id="SSF48464">
    <property type="entry name" value="ENTH/VHS domain"/>
    <property type="match status" value="1"/>
</dbReference>
<feature type="compositionally biased region" description="Polar residues" evidence="6">
    <location>
        <begin position="496"/>
        <end position="512"/>
    </location>
</feature>
<evidence type="ECO:0008006" key="11">
    <source>
        <dbReference type="Google" id="ProtNLM"/>
    </source>
</evidence>
<dbReference type="InterPro" id="IPR038425">
    <property type="entry name" value="GAT_sf"/>
</dbReference>
<accession>A0A0L6V9U9</accession>
<feature type="region of interest" description="Disordered" evidence="6">
    <location>
        <begin position="478"/>
        <end position="542"/>
    </location>
</feature>
<dbReference type="PROSITE" id="PS50179">
    <property type="entry name" value="VHS"/>
    <property type="match status" value="1"/>
</dbReference>
<evidence type="ECO:0000256" key="5">
    <source>
        <dbReference type="ARBA" id="ARBA00053552"/>
    </source>
</evidence>
<feature type="domain" description="VHS" evidence="7">
    <location>
        <begin position="50"/>
        <end position="189"/>
    </location>
</feature>
<protein>
    <recommendedName>
        <fullName evidence="11">VHS domain-containing protein</fullName>
    </recommendedName>
</protein>
<dbReference type="OrthoDB" id="2018246at2759"/>
<gene>
    <name evidence="9" type="ORF">VP01_2135g2</name>
</gene>
<dbReference type="InterPro" id="IPR052653">
    <property type="entry name" value="ARF-binding"/>
</dbReference>
<evidence type="ECO:0000256" key="3">
    <source>
        <dbReference type="ARBA" id="ARBA00022927"/>
    </source>
</evidence>
<keyword evidence="4" id="KW-0333">Golgi apparatus</keyword>
<comment type="subcellular location">
    <subcellularLocation>
        <location evidence="1">Golgi apparatus</location>
        <location evidence="1">trans-Golgi network</location>
    </subcellularLocation>
</comment>
<dbReference type="VEuPathDB" id="FungiDB:VP01_2135g2"/>
<feature type="domain" description="GAT" evidence="8">
    <location>
        <begin position="199"/>
        <end position="326"/>
    </location>
</feature>
<dbReference type="Gene3D" id="1.25.40.90">
    <property type="match status" value="1"/>
</dbReference>
<dbReference type="PANTHER" id="PTHR47180:SF1">
    <property type="entry name" value="ADP-RIBOSYLATION FACTOR-BINDING PROTEIN GGA1-RELATED"/>
    <property type="match status" value="1"/>
</dbReference>
<dbReference type="InterPro" id="IPR002014">
    <property type="entry name" value="VHS_dom"/>
</dbReference>
<keyword evidence="2" id="KW-0813">Transport</keyword>
<evidence type="ECO:0000256" key="4">
    <source>
        <dbReference type="ARBA" id="ARBA00023034"/>
    </source>
</evidence>
<dbReference type="GO" id="GO:0005802">
    <property type="term" value="C:trans-Golgi network"/>
    <property type="evidence" value="ECO:0007669"/>
    <property type="project" value="TreeGrafter"/>
</dbReference>
<keyword evidence="3" id="KW-0653">Protein transport</keyword>
<dbReference type="GO" id="GO:0005829">
    <property type="term" value="C:cytosol"/>
    <property type="evidence" value="ECO:0007669"/>
    <property type="project" value="GOC"/>
</dbReference>
<evidence type="ECO:0000259" key="7">
    <source>
        <dbReference type="PROSITE" id="PS50179"/>
    </source>
</evidence>
<evidence type="ECO:0000313" key="9">
    <source>
        <dbReference type="EMBL" id="KNZ57533.1"/>
    </source>
</evidence>
<comment type="caution">
    <text evidence="9">The sequence shown here is derived from an EMBL/GenBank/DDBJ whole genome shotgun (WGS) entry which is preliminary data.</text>
</comment>
<dbReference type="AlphaFoldDB" id="A0A0L6V9U9"/>
<dbReference type="InterPro" id="IPR008942">
    <property type="entry name" value="ENTH_VHS"/>
</dbReference>
<dbReference type="GO" id="GO:0006896">
    <property type="term" value="P:Golgi to vacuole transport"/>
    <property type="evidence" value="ECO:0007669"/>
    <property type="project" value="UniProtKB-ARBA"/>
</dbReference>
<dbReference type="Gene3D" id="1.20.58.160">
    <property type="match status" value="1"/>
</dbReference>
<evidence type="ECO:0000259" key="8">
    <source>
        <dbReference type="PROSITE" id="PS50909"/>
    </source>
</evidence>
<dbReference type="SUPFAM" id="SSF89009">
    <property type="entry name" value="GAT-like domain"/>
    <property type="match status" value="1"/>
</dbReference>
<dbReference type="Pfam" id="PF03127">
    <property type="entry name" value="GAT"/>
    <property type="match status" value="1"/>
</dbReference>
<feature type="compositionally biased region" description="Low complexity" evidence="6">
    <location>
        <begin position="514"/>
        <end position="523"/>
    </location>
</feature>
<dbReference type="Proteomes" id="UP000037035">
    <property type="component" value="Unassembled WGS sequence"/>
</dbReference>
<dbReference type="GO" id="GO:0043328">
    <property type="term" value="P:protein transport to vacuole involved in ubiquitin-dependent protein catabolic process via the multivesicular body sorting pathway"/>
    <property type="evidence" value="ECO:0007669"/>
    <property type="project" value="TreeGrafter"/>
</dbReference>
<evidence type="ECO:0000256" key="2">
    <source>
        <dbReference type="ARBA" id="ARBA00022448"/>
    </source>
</evidence>
<dbReference type="PANTHER" id="PTHR47180">
    <property type="entry name" value="ADP-RIBOSYLATION FACTOR-BINDING PROTEIN GGA1-RELATED"/>
    <property type="match status" value="1"/>
</dbReference>
<dbReference type="InterPro" id="IPR004152">
    <property type="entry name" value="GAT_dom"/>
</dbReference>
<dbReference type="STRING" id="27349.A0A0L6V9U9"/>
<evidence type="ECO:0000256" key="1">
    <source>
        <dbReference type="ARBA" id="ARBA00004601"/>
    </source>
</evidence>
<dbReference type="PROSITE" id="PS50909">
    <property type="entry name" value="GAT"/>
    <property type="match status" value="1"/>
</dbReference>
<dbReference type="GO" id="GO:0035091">
    <property type="term" value="F:phosphatidylinositol binding"/>
    <property type="evidence" value="ECO:0007669"/>
    <property type="project" value="InterPro"/>
</dbReference>
<evidence type="ECO:0000256" key="6">
    <source>
        <dbReference type="SAM" id="MobiDB-lite"/>
    </source>
</evidence>
<keyword evidence="10" id="KW-1185">Reference proteome</keyword>
<dbReference type="SMART" id="SM00288">
    <property type="entry name" value="VHS"/>
    <property type="match status" value="1"/>
</dbReference>
<dbReference type="CDD" id="cd14235">
    <property type="entry name" value="GAT_GGA_fungi"/>
    <property type="match status" value="1"/>
</dbReference>
<reference evidence="9 10" key="1">
    <citation type="submission" date="2015-08" db="EMBL/GenBank/DDBJ databases">
        <title>Next Generation Sequencing and Analysis of the Genome of Puccinia sorghi L Schw, the Causal Agent of Maize Common Rust.</title>
        <authorList>
            <person name="Rochi L."/>
            <person name="Burguener G."/>
            <person name="Darino M."/>
            <person name="Turjanski A."/>
            <person name="Kreff E."/>
            <person name="Dieguez M.J."/>
            <person name="Sacco F."/>
        </authorList>
    </citation>
    <scope>NUCLEOTIDE SEQUENCE [LARGE SCALE GENOMIC DNA]</scope>
    <source>
        <strain evidence="9 10">RO10H11247</strain>
    </source>
</reference>
<sequence length="542" mass="59545">MAQSPNFHLVCSSSKPTASNHVRFRNSSVRPGWPTHTLRKLYRYVSLERACSPMLSQPNMSLNLEIADLVNMKKANTPREAAMATLQHINRRNTHVSMLALHVSLFRLLDILVKNCGYPFHLQISTKEFLNELVRRFPEKPPVFPPPPMQKILDKHKEDLVHIRDMHRYRFPDVDRRAAQVLNESDRLKSAEELEEEDRAAQSAKLQELIRRGTPKDLAAAQELMKIMAGAEPDKQPDYQAQMQKELDRVQSRVLLLNELLNNAQPGEKFVEGDAFDQLSQKCKQVQPKLQKWINESADNPDMMDRLLLINDLTNNVLERYIAFKAGDFTATAEINPAFAGKDTAVAKTRAKEVSLIDFDDPDEARSPTNNTTGNVNLVDGLLDTFSISDANSSSRTTTVAGGLPTDLFFDSTPIQGAPSSTSLLTSEARNDFFSSQNNSWGAGAPASSSSSSSIAQAISPHATGAISLGGPSLASSSNVTHSSLLSTPSVPPVSNRSLTPSNSSPQSQLMIQPSKSNTSSTSHPPPKPPVNDPFADLAGLF</sequence>
<dbReference type="EMBL" id="LAVV01006987">
    <property type="protein sequence ID" value="KNZ57533.1"/>
    <property type="molecule type" value="Genomic_DNA"/>
</dbReference>
<dbReference type="FunFam" id="1.25.40.90:FF:000008">
    <property type="entry name" value="VHS domain protein"/>
    <property type="match status" value="1"/>
</dbReference>
<comment type="function">
    <text evidence="5">May play a role in the regulation of membrane traffic through the trans-Golgi network.</text>
</comment>
<dbReference type="Pfam" id="PF00790">
    <property type="entry name" value="VHS"/>
    <property type="match status" value="1"/>
</dbReference>
<evidence type="ECO:0000313" key="10">
    <source>
        <dbReference type="Proteomes" id="UP000037035"/>
    </source>
</evidence>
<name>A0A0L6V9U9_9BASI</name>
<organism evidence="9 10">
    <name type="scientific">Puccinia sorghi</name>
    <dbReference type="NCBI Taxonomy" id="27349"/>
    <lineage>
        <taxon>Eukaryota</taxon>
        <taxon>Fungi</taxon>
        <taxon>Dikarya</taxon>
        <taxon>Basidiomycota</taxon>
        <taxon>Pucciniomycotina</taxon>
        <taxon>Pucciniomycetes</taxon>
        <taxon>Pucciniales</taxon>
        <taxon>Pucciniaceae</taxon>
        <taxon>Puccinia</taxon>
    </lineage>
</organism>
<dbReference type="GO" id="GO:0043130">
    <property type="term" value="F:ubiquitin binding"/>
    <property type="evidence" value="ECO:0007669"/>
    <property type="project" value="InterPro"/>
</dbReference>
<dbReference type="FunFam" id="1.20.58.160:FF:000005">
    <property type="entry name" value="Unplaced genomic scaffold supercont1.2, whole genome shotgun sequence"/>
    <property type="match status" value="1"/>
</dbReference>
<proteinExistence type="predicted"/>
<dbReference type="GO" id="GO:0006895">
    <property type="term" value="P:Golgi to endosome transport"/>
    <property type="evidence" value="ECO:0007669"/>
    <property type="project" value="TreeGrafter"/>
</dbReference>
<feature type="compositionally biased region" description="Low complexity" evidence="6">
    <location>
        <begin position="478"/>
        <end position="495"/>
    </location>
</feature>